<dbReference type="OrthoDB" id="5768360at2"/>
<proteinExistence type="predicted"/>
<keyword evidence="2" id="KW-1185">Reference proteome</keyword>
<dbReference type="STRING" id="1799789.AX660_10855"/>
<dbReference type="EMBL" id="LSNE01000003">
    <property type="protein sequence ID" value="KXI30455.1"/>
    <property type="molecule type" value="Genomic_DNA"/>
</dbReference>
<evidence type="ECO:0000313" key="1">
    <source>
        <dbReference type="EMBL" id="KXI30455.1"/>
    </source>
</evidence>
<dbReference type="Proteomes" id="UP000070299">
    <property type="component" value="Unassembled WGS sequence"/>
</dbReference>
<protein>
    <recommendedName>
        <fullName evidence="3">Histidine kinase</fullName>
    </recommendedName>
</protein>
<evidence type="ECO:0000313" key="2">
    <source>
        <dbReference type="Proteomes" id="UP000070299"/>
    </source>
</evidence>
<sequence length="226" mass="25452">MVDEFEYSIGLALFDFIPVLLSSVGLILVALSIGLINPQVKKFALFSAILIIIGGFCKVFWKFLIASTDVHYPVLNNSFFIFMAPGFTLLTYYLWSARQVYRHRVVSQYAIFLPLLVIALCAGAAGYLAVQFPQKRLWFIALLTLVTLANIVFIWHAVRHCWQQKLKPSALLFILNLVGVFALAGLARAGHQDEATQWIEQILNAFTQGALLVAAYLLYKKHKKID</sequence>
<organism evidence="1 2">
    <name type="scientific">Paraglaciecola hydrolytica</name>
    <dbReference type="NCBI Taxonomy" id="1799789"/>
    <lineage>
        <taxon>Bacteria</taxon>
        <taxon>Pseudomonadati</taxon>
        <taxon>Pseudomonadota</taxon>
        <taxon>Gammaproteobacteria</taxon>
        <taxon>Alteromonadales</taxon>
        <taxon>Alteromonadaceae</taxon>
        <taxon>Paraglaciecola</taxon>
    </lineage>
</organism>
<name>A0A136A5D3_9ALTE</name>
<comment type="caution">
    <text evidence="1">The sequence shown here is derived from an EMBL/GenBank/DDBJ whole genome shotgun (WGS) entry which is preliminary data.</text>
</comment>
<accession>A0A136A5D3</accession>
<gene>
    <name evidence="1" type="ORF">AX660_10855</name>
</gene>
<dbReference type="AlphaFoldDB" id="A0A136A5D3"/>
<reference evidence="2" key="1">
    <citation type="submission" date="2016-02" db="EMBL/GenBank/DDBJ databases">
        <authorList>
            <person name="Schultz-Johansen M."/>
            <person name="Glaring M.A."/>
            <person name="Bech P.K."/>
            <person name="Stougaard P."/>
        </authorList>
    </citation>
    <scope>NUCLEOTIDE SEQUENCE [LARGE SCALE GENOMIC DNA]</scope>
    <source>
        <strain evidence="2">S66</strain>
    </source>
</reference>
<dbReference type="RefSeq" id="WP_068374955.1">
    <property type="nucleotide sequence ID" value="NZ_LSNE01000003.1"/>
</dbReference>
<evidence type="ECO:0008006" key="3">
    <source>
        <dbReference type="Google" id="ProtNLM"/>
    </source>
</evidence>